<accession>A0A9Q0HC87</accession>
<dbReference type="EMBL" id="JAMYWD010000008">
    <property type="protein sequence ID" value="KAJ4963120.1"/>
    <property type="molecule type" value="Genomic_DNA"/>
</dbReference>
<evidence type="ECO:0000313" key="2">
    <source>
        <dbReference type="EMBL" id="KAJ4963120.1"/>
    </source>
</evidence>
<dbReference type="AlphaFoldDB" id="A0A9Q0HC87"/>
<feature type="region of interest" description="Disordered" evidence="1">
    <location>
        <begin position="80"/>
        <end position="100"/>
    </location>
</feature>
<evidence type="ECO:0000256" key="1">
    <source>
        <dbReference type="SAM" id="MobiDB-lite"/>
    </source>
</evidence>
<name>A0A9Q0HC87_9MAGN</name>
<proteinExistence type="predicted"/>
<gene>
    <name evidence="2" type="ORF">NE237_023059</name>
</gene>
<protein>
    <submittedName>
        <fullName evidence="2">Uncharacterized protein</fullName>
    </submittedName>
</protein>
<feature type="compositionally biased region" description="Polar residues" evidence="1">
    <location>
        <begin position="82"/>
        <end position="94"/>
    </location>
</feature>
<organism evidence="2 3">
    <name type="scientific">Protea cynaroides</name>
    <dbReference type="NCBI Taxonomy" id="273540"/>
    <lineage>
        <taxon>Eukaryota</taxon>
        <taxon>Viridiplantae</taxon>
        <taxon>Streptophyta</taxon>
        <taxon>Embryophyta</taxon>
        <taxon>Tracheophyta</taxon>
        <taxon>Spermatophyta</taxon>
        <taxon>Magnoliopsida</taxon>
        <taxon>Proteales</taxon>
        <taxon>Proteaceae</taxon>
        <taxon>Protea</taxon>
    </lineage>
</organism>
<sequence length="100" mass="10300">MADVSGDSTTPTTLEWSFSSGIGNGYSAVNDGASIFLTPCGLPYFITVPSSWDNGSGLCFAGSKLSLLVFMGFVRCEVPDESASSCGVTGQKQGDNAAEE</sequence>
<reference evidence="2" key="1">
    <citation type="journal article" date="2023" name="Plant J.">
        <title>The genome of the king protea, Protea cynaroides.</title>
        <authorList>
            <person name="Chang J."/>
            <person name="Duong T.A."/>
            <person name="Schoeman C."/>
            <person name="Ma X."/>
            <person name="Roodt D."/>
            <person name="Barker N."/>
            <person name="Li Z."/>
            <person name="Van de Peer Y."/>
            <person name="Mizrachi E."/>
        </authorList>
    </citation>
    <scope>NUCLEOTIDE SEQUENCE</scope>
    <source>
        <tissue evidence="2">Young leaves</tissue>
    </source>
</reference>
<comment type="caution">
    <text evidence="2">The sequence shown here is derived from an EMBL/GenBank/DDBJ whole genome shotgun (WGS) entry which is preliminary data.</text>
</comment>
<evidence type="ECO:0000313" key="3">
    <source>
        <dbReference type="Proteomes" id="UP001141806"/>
    </source>
</evidence>
<keyword evidence="3" id="KW-1185">Reference proteome</keyword>
<dbReference type="Proteomes" id="UP001141806">
    <property type="component" value="Unassembled WGS sequence"/>
</dbReference>